<evidence type="ECO:0000313" key="2">
    <source>
        <dbReference type="EMBL" id="BAS78553.1"/>
    </source>
</evidence>
<proteinExistence type="predicted"/>
<evidence type="ECO:0000313" key="3">
    <source>
        <dbReference type="Proteomes" id="UP000059680"/>
    </source>
</evidence>
<organism evidence="2 3">
    <name type="scientific">Oryza sativa subsp. japonica</name>
    <name type="common">Rice</name>
    <dbReference type="NCBI Taxonomy" id="39947"/>
    <lineage>
        <taxon>Eukaryota</taxon>
        <taxon>Viridiplantae</taxon>
        <taxon>Streptophyta</taxon>
        <taxon>Embryophyta</taxon>
        <taxon>Tracheophyta</taxon>
        <taxon>Spermatophyta</taxon>
        <taxon>Magnoliopsida</taxon>
        <taxon>Liliopsida</taxon>
        <taxon>Poales</taxon>
        <taxon>Poaceae</taxon>
        <taxon>BOP clade</taxon>
        <taxon>Oryzoideae</taxon>
        <taxon>Oryzeae</taxon>
        <taxon>Oryzinae</taxon>
        <taxon>Oryza</taxon>
        <taxon>Oryza sativa</taxon>
    </lineage>
</organism>
<reference evidence="3" key="1">
    <citation type="journal article" date="2005" name="Nature">
        <title>The map-based sequence of the rice genome.</title>
        <authorList>
            <consortium name="International rice genome sequencing project (IRGSP)"/>
            <person name="Matsumoto T."/>
            <person name="Wu J."/>
            <person name="Kanamori H."/>
            <person name="Katayose Y."/>
            <person name="Fujisawa M."/>
            <person name="Namiki N."/>
            <person name="Mizuno H."/>
            <person name="Yamamoto K."/>
            <person name="Antonio B.A."/>
            <person name="Baba T."/>
            <person name="Sakata K."/>
            <person name="Nagamura Y."/>
            <person name="Aoki H."/>
            <person name="Arikawa K."/>
            <person name="Arita K."/>
            <person name="Bito T."/>
            <person name="Chiden Y."/>
            <person name="Fujitsuka N."/>
            <person name="Fukunaka R."/>
            <person name="Hamada M."/>
            <person name="Harada C."/>
            <person name="Hayashi A."/>
            <person name="Hijishita S."/>
            <person name="Honda M."/>
            <person name="Hosokawa S."/>
            <person name="Ichikawa Y."/>
            <person name="Idonuma A."/>
            <person name="Iijima M."/>
            <person name="Ikeda M."/>
            <person name="Ikeno M."/>
            <person name="Ito K."/>
            <person name="Ito S."/>
            <person name="Ito T."/>
            <person name="Ito Y."/>
            <person name="Ito Y."/>
            <person name="Iwabuchi A."/>
            <person name="Kamiya K."/>
            <person name="Karasawa W."/>
            <person name="Kurita K."/>
            <person name="Katagiri S."/>
            <person name="Kikuta A."/>
            <person name="Kobayashi H."/>
            <person name="Kobayashi N."/>
            <person name="Machita K."/>
            <person name="Maehara T."/>
            <person name="Masukawa M."/>
            <person name="Mizubayashi T."/>
            <person name="Mukai Y."/>
            <person name="Nagasaki H."/>
            <person name="Nagata Y."/>
            <person name="Naito S."/>
            <person name="Nakashima M."/>
            <person name="Nakama Y."/>
            <person name="Nakamichi Y."/>
            <person name="Nakamura M."/>
            <person name="Meguro A."/>
            <person name="Negishi M."/>
            <person name="Ohta I."/>
            <person name="Ohta T."/>
            <person name="Okamoto M."/>
            <person name="Ono N."/>
            <person name="Saji S."/>
            <person name="Sakaguchi M."/>
            <person name="Sakai K."/>
            <person name="Shibata M."/>
            <person name="Shimokawa T."/>
            <person name="Song J."/>
            <person name="Takazaki Y."/>
            <person name="Terasawa K."/>
            <person name="Tsugane M."/>
            <person name="Tsuji K."/>
            <person name="Ueda S."/>
            <person name="Waki K."/>
            <person name="Yamagata H."/>
            <person name="Yamamoto M."/>
            <person name="Yamamoto S."/>
            <person name="Yamane H."/>
            <person name="Yoshiki S."/>
            <person name="Yoshihara R."/>
            <person name="Yukawa K."/>
            <person name="Zhong H."/>
            <person name="Yano M."/>
            <person name="Yuan Q."/>
            <person name="Ouyang S."/>
            <person name="Liu J."/>
            <person name="Jones K.M."/>
            <person name="Gansberger K."/>
            <person name="Moffat K."/>
            <person name="Hill J."/>
            <person name="Bera J."/>
            <person name="Fadrosh D."/>
            <person name="Jin S."/>
            <person name="Johri S."/>
            <person name="Kim M."/>
            <person name="Overton L."/>
            <person name="Reardon M."/>
            <person name="Tsitrin T."/>
            <person name="Vuong H."/>
            <person name="Weaver B."/>
            <person name="Ciecko A."/>
            <person name="Tallon L."/>
            <person name="Jackson J."/>
            <person name="Pai G."/>
            <person name="Aken S.V."/>
            <person name="Utterback T."/>
            <person name="Reidmuller S."/>
            <person name="Feldblyum T."/>
            <person name="Hsiao J."/>
            <person name="Zismann V."/>
            <person name="Iobst S."/>
            <person name="de Vazeille A.R."/>
            <person name="Buell C.R."/>
            <person name="Ying K."/>
            <person name="Li Y."/>
            <person name="Lu T."/>
            <person name="Huang Y."/>
            <person name="Zhao Q."/>
            <person name="Feng Q."/>
            <person name="Zhang L."/>
            <person name="Zhu J."/>
            <person name="Weng Q."/>
            <person name="Mu J."/>
            <person name="Lu Y."/>
            <person name="Fan D."/>
            <person name="Liu Y."/>
            <person name="Guan J."/>
            <person name="Zhang Y."/>
            <person name="Yu S."/>
            <person name="Liu X."/>
            <person name="Zhang Y."/>
            <person name="Hong G."/>
            <person name="Han B."/>
            <person name="Choisne N."/>
            <person name="Demange N."/>
            <person name="Orjeda G."/>
            <person name="Samain S."/>
            <person name="Cattolico L."/>
            <person name="Pelletier E."/>
            <person name="Couloux A."/>
            <person name="Segurens B."/>
            <person name="Wincker P."/>
            <person name="D'Hont A."/>
            <person name="Scarpelli C."/>
            <person name="Weissenbach J."/>
            <person name="Salanoubat M."/>
            <person name="Quetier F."/>
            <person name="Yu Y."/>
            <person name="Kim H.R."/>
            <person name="Rambo T."/>
            <person name="Currie J."/>
            <person name="Collura K."/>
            <person name="Luo M."/>
            <person name="Yang T."/>
            <person name="Ammiraju J.S.S."/>
            <person name="Engler F."/>
            <person name="Soderlund C."/>
            <person name="Wing R.A."/>
            <person name="Palmer L.E."/>
            <person name="de la Bastide M."/>
            <person name="Spiegel L."/>
            <person name="Nascimento L."/>
            <person name="Zutavern T."/>
            <person name="O'Shaughnessy A."/>
            <person name="Dike S."/>
            <person name="Dedhia N."/>
            <person name="Preston R."/>
            <person name="Balija V."/>
            <person name="McCombie W.R."/>
            <person name="Chow T."/>
            <person name="Chen H."/>
            <person name="Chung M."/>
            <person name="Chen C."/>
            <person name="Shaw J."/>
            <person name="Wu H."/>
            <person name="Hsiao K."/>
            <person name="Chao Y."/>
            <person name="Chu M."/>
            <person name="Cheng C."/>
            <person name="Hour A."/>
            <person name="Lee P."/>
            <person name="Lin S."/>
            <person name="Lin Y."/>
            <person name="Liou J."/>
            <person name="Liu S."/>
            <person name="Hsing Y."/>
            <person name="Raghuvanshi S."/>
            <person name="Mohanty A."/>
            <person name="Bharti A.K."/>
            <person name="Gaur A."/>
            <person name="Gupta V."/>
            <person name="Kumar D."/>
            <person name="Ravi V."/>
            <person name="Vij S."/>
            <person name="Kapur A."/>
            <person name="Khurana P."/>
            <person name="Khurana P."/>
            <person name="Khurana J.P."/>
            <person name="Tyagi A.K."/>
            <person name="Gaikwad K."/>
            <person name="Singh A."/>
            <person name="Dalal V."/>
            <person name="Srivastava S."/>
            <person name="Dixit A."/>
            <person name="Pal A.K."/>
            <person name="Ghazi I.A."/>
            <person name="Yadav M."/>
            <person name="Pandit A."/>
            <person name="Bhargava A."/>
            <person name="Sureshbabu K."/>
            <person name="Batra K."/>
            <person name="Sharma T.R."/>
            <person name="Mohapatra T."/>
            <person name="Singh N.K."/>
            <person name="Messing J."/>
            <person name="Nelson A.B."/>
            <person name="Fuks G."/>
            <person name="Kavchok S."/>
            <person name="Keizer G."/>
            <person name="Linton E."/>
            <person name="Llaca V."/>
            <person name="Song R."/>
            <person name="Tanyolac B."/>
            <person name="Young S."/>
            <person name="Ho-Il K."/>
            <person name="Hahn J.H."/>
            <person name="Sangsakoo G."/>
            <person name="Vanavichit A."/>
            <person name="de Mattos Luiz.A.T."/>
            <person name="Zimmer P.D."/>
            <person name="Malone G."/>
            <person name="Dellagostin O."/>
            <person name="de Oliveira A.C."/>
            <person name="Bevan M."/>
            <person name="Bancroft I."/>
            <person name="Minx P."/>
            <person name="Cordum H."/>
            <person name="Wilson R."/>
            <person name="Cheng Z."/>
            <person name="Jin W."/>
            <person name="Jiang J."/>
            <person name="Leong S.A."/>
            <person name="Iwama H."/>
            <person name="Gojobori T."/>
            <person name="Itoh T."/>
            <person name="Niimura Y."/>
            <person name="Fujii Y."/>
            <person name="Habara T."/>
            <person name="Sakai H."/>
            <person name="Sato Y."/>
            <person name="Wilson G."/>
            <person name="Kumar K."/>
            <person name="McCouch S."/>
            <person name="Juretic N."/>
            <person name="Hoen D."/>
            <person name="Wright S."/>
            <person name="Bruskiewich R."/>
            <person name="Bureau T."/>
            <person name="Miyao A."/>
            <person name="Hirochika H."/>
            <person name="Nishikawa T."/>
            <person name="Kadowaki K."/>
            <person name="Sugiura M."/>
            <person name="Burr B."/>
            <person name="Sasaki T."/>
        </authorList>
    </citation>
    <scope>NUCLEOTIDE SEQUENCE [LARGE SCALE GENOMIC DNA]</scope>
    <source>
        <strain evidence="3">cv. Nipponbare</strain>
    </source>
</reference>
<sequence length="140" mass="14319">MRCHLFMALPSCNFTGRHPSSSGSFPRFLPRRPLPPSPRLVSRALCIAGDGQSSGGAASSGGGLLGFPGSSSHSKGTLPLAGRYTLDECPSSSLPPAPCRRPAGDVAAAAALSIAFLPSVLLCSIHFTFFLASFSSGVLS</sequence>
<dbReference type="EMBL" id="AP014958">
    <property type="protein sequence ID" value="BAS78553.1"/>
    <property type="molecule type" value="Genomic_DNA"/>
</dbReference>
<dbReference type="ExpressionAtlas" id="A0A0N7KF90">
    <property type="expression patterns" value="baseline and differential"/>
</dbReference>
<keyword evidence="1" id="KW-1133">Transmembrane helix</keyword>
<dbReference type="Gramene" id="Os02t0461600-03">
    <property type="protein sequence ID" value="Os02t0461600-03"/>
    <property type="gene ID" value="Os02g0461600"/>
</dbReference>
<dbReference type="AlphaFoldDB" id="A0A0N7KF90"/>
<keyword evidence="1" id="KW-0812">Transmembrane</keyword>
<reference evidence="2 3" key="3">
    <citation type="journal article" date="2013" name="Rice">
        <title>Improvement of the Oryza sativa Nipponbare reference genome using next generation sequence and optical map data.</title>
        <authorList>
            <person name="Kawahara Y."/>
            <person name="de la Bastide M."/>
            <person name="Hamilton J.P."/>
            <person name="Kanamori H."/>
            <person name="McCombie W.R."/>
            <person name="Ouyang S."/>
            <person name="Schwartz D.C."/>
            <person name="Tanaka T."/>
            <person name="Wu J."/>
            <person name="Zhou S."/>
            <person name="Childs K.L."/>
            <person name="Davidson R.M."/>
            <person name="Lin H."/>
            <person name="Quesada-Ocampo L."/>
            <person name="Vaillancourt B."/>
            <person name="Sakai H."/>
            <person name="Lee S.S."/>
            <person name="Kim J."/>
            <person name="Numa H."/>
            <person name="Itoh T."/>
            <person name="Buell C.R."/>
            <person name="Matsumoto T."/>
        </authorList>
    </citation>
    <scope>NUCLEOTIDE SEQUENCE [LARGE SCALE GENOMIC DNA]</scope>
    <source>
        <strain evidence="3">cv. Nipponbare</strain>
    </source>
</reference>
<dbReference type="Proteomes" id="UP000059680">
    <property type="component" value="Chromosome 2"/>
</dbReference>
<gene>
    <name evidence="2" type="ordered locus">Os02g0461600</name>
    <name evidence="2" type="ORF">OSNPB_020461600</name>
</gene>
<accession>A0A0N7KF90</accession>
<reference evidence="2 3" key="2">
    <citation type="journal article" date="2013" name="Plant Cell Physiol.">
        <title>Rice Annotation Project Database (RAP-DB): an integrative and interactive database for rice genomics.</title>
        <authorList>
            <person name="Sakai H."/>
            <person name="Lee S.S."/>
            <person name="Tanaka T."/>
            <person name="Numa H."/>
            <person name="Kim J."/>
            <person name="Kawahara Y."/>
            <person name="Wakimoto H."/>
            <person name="Yang C.C."/>
            <person name="Iwamoto M."/>
            <person name="Abe T."/>
            <person name="Yamada Y."/>
            <person name="Muto A."/>
            <person name="Inokuchi H."/>
            <person name="Ikemura T."/>
            <person name="Matsumoto T."/>
            <person name="Sasaki T."/>
            <person name="Itoh T."/>
        </authorList>
    </citation>
    <scope>NUCLEOTIDE SEQUENCE [LARGE SCALE GENOMIC DNA]</scope>
    <source>
        <strain evidence="3">cv. Nipponbare</strain>
    </source>
</reference>
<protein>
    <submittedName>
        <fullName evidence="2">Os02g0461600 protein</fullName>
    </submittedName>
</protein>
<name>A0A0N7KF90_ORYSJ</name>
<keyword evidence="3" id="KW-1185">Reference proteome</keyword>
<evidence type="ECO:0000256" key="1">
    <source>
        <dbReference type="SAM" id="Phobius"/>
    </source>
</evidence>
<feature type="transmembrane region" description="Helical" evidence="1">
    <location>
        <begin position="106"/>
        <end position="132"/>
    </location>
</feature>
<keyword evidence="1" id="KW-0472">Membrane</keyword>